<dbReference type="HOGENOM" id="CLU_109769_0_1_5"/>
<dbReference type="EnsemblBacteria" id="ABC24149">
    <property type="protein sequence ID" value="ABC24149"/>
    <property type="gene ID" value="Rru_A3355"/>
</dbReference>
<dbReference type="PIRSF" id="PIRSF006173">
    <property type="entry name" value="UCP006173"/>
    <property type="match status" value="1"/>
</dbReference>
<dbReference type="PhylomeDB" id="Q2RNZ6"/>
<reference evidence="1 2" key="1">
    <citation type="journal article" date="2011" name="Stand. Genomic Sci.">
        <title>Complete genome sequence of Rhodospirillum rubrum type strain (S1).</title>
        <authorList>
            <person name="Munk A.C."/>
            <person name="Copeland A."/>
            <person name="Lucas S."/>
            <person name="Lapidus A."/>
            <person name="Del Rio T.G."/>
            <person name="Barry K."/>
            <person name="Detter J.C."/>
            <person name="Hammon N."/>
            <person name="Israni S."/>
            <person name="Pitluck S."/>
            <person name="Brettin T."/>
            <person name="Bruce D."/>
            <person name="Han C."/>
            <person name="Tapia R."/>
            <person name="Gilna P."/>
            <person name="Schmutz J."/>
            <person name="Larimer F."/>
            <person name="Land M."/>
            <person name="Kyrpides N.C."/>
            <person name="Mavromatis K."/>
            <person name="Richardson P."/>
            <person name="Rohde M."/>
            <person name="Goker M."/>
            <person name="Klenk H.P."/>
            <person name="Zhang Y."/>
            <person name="Roberts G.P."/>
            <person name="Reslewic S."/>
            <person name="Schwartz D.C."/>
        </authorList>
    </citation>
    <scope>NUCLEOTIDE SEQUENCE [LARGE SCALE GENOMIC DNA]</scope>
    <source>
        <strain evidence="2">ATCC 11170 / ATH 1.1.1 / DSM 467 / LMG 4362 / NCIMB 8255 / S1</strain>
    </source>
</reference>
<dbReference type="PANTHER" id="PTHR37421:SF1">
    <property type="entry name" value="UPF0260 PROTEIN YCGN"/>
    <property type="match status" value="1"/>
</dbReference>
<proteinExistence type="predicted"/>
<sequence>MTEAEWESLCDGCGKCCLHKLQEEDTGRIHHTNVACLLLDLHSCRCSSYETRWDTVPDCVKLIPKLVSRLKWMPETCAYRLLAAGQPLPPWHPLETGDPESVHRAGMSARGRSISEVEAGPIEDYIVEWGDL</sequence>
<evidence type="ECO:0000313" key="2">
    <source>
        <dbReference type="Proteomes" id="UP000001929"/>
    </source>
</evidence>
<dbReference type="KEGG" id="rru:Rru_A3355"/>
<keyword evidence="2" id="KW-1185">Reference proteome</keyword>
<dbReference type="PATRIC" id="fig|269796.9.peg.3469"/>
<dbReference type="eggNOG" id="COG2983">
    <property type="taxonomic scope" value="Bacteria"/>
</dbReference>
<organism evidence="1 2">
    <name type="scientific">Rhodospirillum rubrum (strain ATCC 11170 / ATH 1.1.1 / DSM 467 / LMG 4362 / NCIMB 8255 / S1)</name>
    <dbReference type="NCBI Taxonomy" id="269796"/>
    <lineage>
        <taxon>Bacteria</taxon>
        <taxon>Pseudomonadati</taxon>
        <taxon>Pseudomonadota</taxon>
        <taxon>Alphaproteobacteria</taxon>
        <taxon>Rhodospirillales</taxon>
        <taxon>Rhodospirillaceae</taxon>
        <taxon>Rhodospirillum</taxon>
    </lineage>
</organism>
<dbReference type="RefSeq" id="WP_011391102.1">
    <property type="nucleotide sequence ID" value="NC_007643.1"/>
</dbReference>
<dbReference type="InterPro" id="IPR008228">
    <property type="entry name" value="UCP006173"/>
</dbReference>
<dbReference type="InterPro" id="IPR005358">
    <property type="entry name" value="Puta_zinc/iron-chelating_dom"/>
</dbReference>
<dbReference type="PANTHER" id="PTHR37421">
    <property type="entry name" value="UPF0260 PROTEIN YCGN"/>
    <property type="match status" value="1"/>
</dbReference>
<accession>Q2RNZ6</accession>
<dbReference type="STRING" id="269796.Rru_A3355"/>
<dbReference type="EMBL" id="CP000230">
    <property type="protein sequence ID" value="ABC24149.1"/>
    <property type="molecule type" value="Genomic_DNA"/>
</dbReference>
<name>Q2RNZ6_RHORT</name>
<protein>
    <submittedName>
        <fullName evidence="1">Uncharacterized conserved protein UCP006173</fullName>
    </submittedName>
</protein>
<dbReference type="AlphaFoldDB" id="Q2RNZ6"/>
<dbReference type="Pfam" id="PF03692">
    <property type="entry name" value="CxxCxxCC"/>
    <property type="match status" value="1"/>
</dbReference>
<evidence type="ECO:0000313" key="1">
    <source>
        <dbReference type="EMBL" id="ABC24149.1"/>
    </source>
</evidence>
<dbReference type="Proteomes" id="UP000001929">
    <property type="component" value="Chromosome"/>
</dbReference>
<gene>
    <name evidence="1" type="ordered locus">Rru_A3355</name>
</gene>
<dbReference type="NCBIfam" id="NF003501">
    <property type="entry name" value="PRK05170.1-5"/>
    <property type="match status" value="1"/>
</dbReference>
<dbReference type="NCBIfam" id="NF003507">
    <property type="entry name" value="PRK05170.2-5"/>
    <property type="match status" value="1"/>
</dbReference>